<evidence type="ECO:0000256" key="1">
    <source>
        <dbReference type="ARBA" id="ARBA00004123"/>
    </source>
</evidence>
<dbReference type="GO" id="GO:0016592">
    <property type="term" value="C:mediator complex"/>
    <property type="evidence" value="ECO:0007669"/>
    <property type="project" value="UniProtKB-UniRule"/>
</dbReference>
<keyword evidence="8 10" id="KW-0539">Nucleus</keyword>
<dbReference type="SUPFAM" id="SSF140718">
    <property type="entry name" value="Mediator hinge subcomplex-like"/>
    <property type="match status" value="1"/>
</dbReference>
<dbReference type="PANTHER" id="PTHR13381:SF0">
    <property type="entry name" value="MEDIATOR OF RNA POLYMERASE II TRANSCRIPTION SUBUNIT 21"/>
    <property type="match status" value="1"/>
</dbReference>
<dbReference type="Proteomes" id="UP000078237">
    <property type="component" value="Unassembled WGS sequence"/>
</dbReference>
<dbReference type="InterPro" id="IPR037212">
    <property type="entry name" value="Med7/Med21-like"/>
</dbReference>
<feature type="coiled-coil region" evidence="11">
    <location>
        <begin position="92"/>
        <end position="119"/>
    </location>
</feature>
<keyword evidence="13" id="KW-1185">Reference proteome</keyword>
<protein>
    <recommendedName>
        <fullName evidence="4 10">Mediator of RNA polymerase II transcription subunit 21</fullName>
    </recommendedName>
</protein>
<comment type="function">
    <text evidence="9 10">Component of the Mediator complex, a coactivator involved in the regulated transcription of nearly all RNA polymerase II-dependent genes. Mediator functions as a bridge to convey information from gene-specific regulatory proteins to the basal RNA polymerase II transcription machinery. Mediator is recruited to promoters by direct interactions with regulatory proteins and serves as a scaffold for the assembly of a functional preinitiation complex with RNA polymerase II and the general transcription factors.</text>
</comment>
<dbReference type="VEuPathDB" id="FungiDB:MMYC01_205562"/>
<evidence type="ECO:0000256" key="9">
    <source>
        <dbReference type="ARBA" id="ARBA00025687"/>
    </source>
</evidence>
<organism evidence="12 13">
    <name type="scientific">Madurella mycetomatis</name>
    <dbReference type="NCBI Taxonomy" id="100816"/>
    <lineage>
        <taxon>Eukaryota</taxon>
        <taxon>Fungi</taxon>
        <taxon>Dikarya</taxon>
        <taxon>Ascomycota</taxon>
        <taxon>Pezizomycotina</taxon>
        <taxon>Sordariomycetes</taxon>
        <taxon>Sordariomycetidae</taxon>
        <taxon>Sordariales</taxon>
        <taxon>Sordariales incertae sedis</taxon>
        <taxon>Madurella</taxon>
    </lineage>
</organism>
<reference evidence="12 13" key="1">
    <citation type="journal article" date="2016" name="Genome Announc.">
        <title>Genome Sequence of Madurella mycetomatis mm55, Isolated from a Human Mycetoma Case in Sudan.</title>
        <authorList>
            <person name="Smit S."/>
            <person name="Derks M.F."/>
            <person name="Bervoets S."/>
            <person name="Fahal A."/>
            <person name="van Leeuwen W."/>
            <person name="van Belkum A."/>
            <person name="van de Sande W.W."/>
        </authorList>
    </citation>
    <scope>NUCLEOTIDE SEQUENCE [LARGE SCALE GENOMIC DNA]</scope>
    <source>
        <strain evidence="13">mm55</strain>
    </source>
</reference>
<dbReference type="InterPro" id="IPR021384">
    <property type="entry name" value="Mediator_Med21"/>
</dbReference>
<dbReference type="OrthoDB" id="526653at2759"/>
<evidence type="ECO:0000313" key="12">
    <source>
        <dbReference type="EMBL" id="KXX77348.1"/>
    </source>
</evidence>
<keyword evidence="6 10" id="KW-0010">Activator</keyword>
<sequence>MADRLTQLQESMDQLYTMFIAAFYYVERHHDLKTFGPGDKIPDLKAEQPKEVETLDPETFKAGQLEIARDLITKEQQIEYLISTLPGLDNSERDQLQMIRDLEEEIAAAEVQRLEAVKERDEVLKRLDALVRGIERPW</sequence>
<dbReference type="Gene3D" id="6.10.280.10">
    <property type="entry name" value="Mediator complex, subunit Med21"/>
    <property type="match status" value="1"/>
</dbReference>
<keyword evidence="7 10" id="KW-0804">Transcription</keyword>
<gene>
    <name evidence="12" type="ORF">MMYC01_205562</name>
</gene>
<evidence type="ECO:0000256" key="11">
    <source>
        <dbReference type="SAM" id="Coils"/>
    </source>
</evidence>
<evidence type="ECO:0000256" key="3">
    <source>
        <dbReference type="ARBA" id="ARBA00011837"/>
    </source>
</evidence>
<dbReference type="AlphaFoldDB" id="A0A175W0V0"/>
<comment type="subcellular location">
    <subcellularLocation>
        <location evidence="1 10">Nucleus</location>
    </subcellularLocation>
</comment>
<keyword evidence="11" id="KW-0175">Coiled coil</keyword>
<dbReference type="GO" id="GO:0006357">
    <property type="term" value="P:regulation of transcription by RNA polymerase II"/>
    <property type="evidence" value="ECO:0007669"/>
    <property type="project" value="TreeGrafter"/>
</dbReference>
<comment type="similarity">
    <text evidence="2 10">Belongs to the Mediator complex subunit 21 family.</text>
</comment>
<evidence type="ECO:0000313" key="13">
    <source>
        <dbReference type="Proteomes" id="UP000078237"/>
    </source>
</evidence>
<dbReference type="PANTHER" id="PTHR13381">
    <property type="entry name" value="RNA POLYMERASE II HOLOENZYME COMPONENT SRB7"/>
    <property type="match status" value="1"/>
</dbReference>
<evidence type="ECO:0000256" key="7">
    <source>
        <dbReference type="ARBA" id="ARBA00023163"/>
    </source>
</evidence>
<accession>A0A175W0V0</accession>
<evidence type="ECO:0000256" key="5">
    <source>
        <dbReference type="ARBA" id="ARBA00023015"/>
    </source>
</evidence>
<evidence type="ECO:0000256" key="6">
    <source>
        <dbReference type="ARBA" id="ARBA00023159"/>
    </source>
</evidence>
<dbReference type="Pfam" id="PF11221">
    <property type="entry name" value="Med21"/>
    <property type="match status" value="1"/>
</dbReference>
<name>A0A175W0V0_9PEZI</name>
<comment type="subunit">
    <text evidence="3 10">Component of the Mediator complex.</text>
</comment>
<evidence type="ECO:0000256" key="10">
    <source>
        <dbReference type="RuleBase" id="RU366036"/>
    </source>
</evidence>
<dbReference type="GO" id="GO:0003712">
    <property type="term" value="F:transcription coregulator activity"/>
    <property type="evidence" value="ECO:0007669"/>
    <property type="project" value="TreeGrafter"/>
</dbReference>
<evidence type="ECO:0000256" key="8">
    <source>
        <dbReference type="ARBA" id="ARBA00023242"/>
    </source>
</evidence>
<evidence type="ECO:0000256" key="2">
    <source>
        <dbReference type="ARBA" id="ARBA00005770"/>
    </source>
</evidence>
<evidence type="ECO:0000256" key="4">
    <source>
        <dbReference type="ARBA" id="ARBA00019691"/>
    </source>
</evidence>
<keyword evidence="5 10" id="KW-0805">Transcription regulation</keyword>
<comment type="caution">
    <text evidence="12">The sequence shown here is derived from an EMBL/GenBank/DDBJ whole genome shotgun (WGS) entry which is preliminary data.</text>
</comment>
<proteinExistence type="inferred from homology"/>
<dbReference type="STRING" id="100816.A0A175W0V0"/>
<dbReference type="EMBL" id="LCTW02000165">
    <property type="protein sequence ID" value="KXX77348.1"/>
    <property type="molecule type" value="Genomic_DNA"/>
</dbReference>